<dbReference type="Pfam" id="PF00394">
    <property type="entry name" value="Cu-oxidase"/>
    <property type="match status" value="1"/>
</dbReference>
<dbReference type="EMBL" id="JAAQHG020000006">
    <property type="protein sequence ID" value="KAL1588706.1"/>
    <property type="molecule type" value="Genomic_DNA"/>
</dbReference>
<dbReference type="InterPro" id="IPR033138">
    <property type="entry name" value="Cu_oxidase_CS"/>
</dbReference>
<evidence type="ECO:0000256" key="5">
    <source>
        <dbReference type="ARBA" id="ARBA00022723"/>
    </source>
</evidence>
<evidence type="ECO:0000259" key="13">
    <source>
        <dbReference type="Pfam" id="PF07732"/>
    </source>
</evidence>
<dbReference type="PROSITE" id="PS00079">
    <property type="entry name" value="MULTICOPPER_OXIDASE1"/>
    <property type="match status" value="1"/>
</dbReference>
<keyword evidence="6" id="KW-0560">Oxidoreductase</keyword>
<name>A0AB34KWR4_9PEZI</name>
<evidence type="ECO:0000313" key="15">
    <source>
        <dbReference type="Proteomes" id="UP000803884"/>
    </source>
</evidence>
<dbReference type="EC" id="1.10.3.2" evidence="4"/>
<dbReference type="InterPro" id="IPR008972">
    <property type="entry name" value="Cupredoxin"/>
</dbReference>
<reference evidence="14 15" key="1">
    <citation type="journal article" date="2020" name="Microbiol. Resour. Announc.">
        <title>Draft Genome Sequence of a Cladosporium Species Isolated from the Mesophotic Ascidian Didemnum maculosum.</title>
        <authorList>
            <person name="Gioti A."/>
            <person name="Siaperas R."/>
            <person name="Nikolaivits E."/>
            <person name="Le Goff G."/>
            <person name="Ouazzani J."/>
            <person name="Kotoulas G."/>
            <person name="Topakas E."/>
        </authorList>
    </citation>
    <scope>NUCLEOTIDE SEQUENCE [LARGE SCALE GENOMIC DNA]</scope>
    <source>
        <strain evidence="14 15">TM138-S3</strain>
    </source>
</reference>
<dbReference type="FunFam" id="2.60.40.420:FF:000045">
    <property type="entry name" value="Laccase 2"/>
    <property type="match status" value="1"/>
</dbReference>
<evidence type="ECO:0000256" key="10">
    <source>
        <dbReference type="SAM" id="SignalP"/>
    </source>
</evidence>
<evidence type="ECO:0000256" key="1">
    <source>
        <dbReference type="ARBA" id="ARBA00000349"/>
    </source>
</evidence>
<protein>
    <recommendedName>
        <fullName evidence="4">laccase</fullName>
        <ecNumber evidence="4">1.10.3.2</ecNumber>
    </recommendedName>
</protein>
<evidence type="ECO:0000256" key="4">
    <source>
        <dbReference type="ARBA" id="ARBA00012297"/>
    </source>
</evidence>
<dbReference type="InterPro" id="IPR011706">
    <property type="entry name" value="Cu-oxidase_C"/>
</dbReference>
<dbReference type="InterPro" id="IPR011707">
    <property type="entry name" value="Cu-oxidase-like_N"/>
</dbReference>
<dbReference type="AlphaFoldDB" id="A0AB34KWR4"/>
<dbReference type="GO" id="GO:0052716">
    <property type="term" value="F:hydroquinone:oxygen oxidoreductase activity"/>
    <property type="evidence" value="ECO:0007669"/>
    <property type="project" value="UniProtKB-EC"/>
</dbReference>
<proteinExistence type="inferred from homology"/>
<evidence type="ECO:0000256" key="7">
    <source>
        <dbReference type="ARBA" id="ARBA00023008"/>
    </source>
</evidence>
<dbReference type="Gene3D" id="2.60.40.420">
    <property type="entry name" value="Cupredoxins - blue copper proteins"/>
    <property type="match status" value="3"/>
</dbReference>
<comment type="catalytic activity">
    <reaction evidence="1">
        <text>4 hydroquinone + O2 = 4 benzosemiquinone + 2 H2O</text>
        <dbReference type="Rhea" id="RHEA:11276"/>
        <dbReference type="ChEBI" id="CHEBI:15377"/>
        <dbReference type="ChEBI" id="CHEBI:15379"/>
        <dbReference type="ChEBI" id="CHEBI:17594"/>
        <dbReference type="ChEBI" id="CHEBI:17977"/>
        <dbReference type="EC" id="1.10.3.2"/>
    </reaction>
</comment>
<dbReference type="GO" id="GO:0005507">
    <property type="term" value="F:copper ion binding"/>
    <property type="evidence" value="ECO:0007669"/>
    <property type="project" value="InterPro"/>
</dbReference>
<evidence type="ECO:0000313" key="14">
    <source>
        <dbReference type="EMBL" id="KAL1588706.1"/>
    </source>
</evidence>
<keyword evidence="8" id="KW-0325">Glycoprotein</keyword>
<dbReference type="InterPro" id="IPR001117">
    <property type="entry name" value="Cu-oxidase_2nd"/>
</dbReference>
<keyword evidence="7" id="KW-0186">Copper</keyword>
<gene>
    <name evidence="14" type="ORF">WHR41_02495</name>
</gene>
<dbReference type="CDD" id="cd13880">
    <property type="entry name" value="CuRO_2_MaLCC_like"/>
    <property type="match status" value="1"/>
</dbReference>
<feature type="domain" description="Plastocyanin-like" evidence="11">
    <location>
        <begin position="205"/>
        <end position="350"/>
    </location>
</feature>
<comment type="similarity">
    <text evidence="3">Belongs to the multicopper oxidase family.</text>
</comment>
<feature type="domain" description="Plastocyanin-like" evidence="12">
    <location>
        <begin position="432"/>
        <end position="548"/>
    </location>
</feature>
<comment type="cofactor">
    <cofactor evidence="2">
        <name>Cu cation</name>
        <dbReference type="ChEBI" id="CHEBI:23378"/>
    </cofactor>
</comment>
<dbReference type="PANTHER" id="PTHR11709:SF87">
    <property type="entry name" value="LACCASE"/>
    <property type="match status" value="1"/>
</dbReference>
<keyword evidence="9" id="KW-0439">Lignin degradation</keyword>
<dbReference type="Pfam" id="PF07732">
    <property type="entry name" value="Cu-oxidase_3"/>
    <property type="match status" value="1"/>
</dbReference>
<evidence type="ECO:0000256" key="9">
    <source>
        <dbReference type="ARBA" id="ARBA00023185"/>
    </source>
</evidence>
<evidence type="ECO:0000256" key="3">
    <source>
        <dbReference type="ARBA" id="ARBA00010609"/>
    </source>
</evidence>
<comment type="caution">
    <text evidence="14">The sequence shown here is derived from an EMBL/GenBank/DDBJ whole genome shotgun (WGS) entry which is preliminary data.</text>
</comment>
<evidence type="ECO:0000259" key="11">
    <source>
        <dbReference type="Pfam" id="PF00394"/>
    </source>
</evidence>
<keyword evidence="5" id="KW-0479">Metal-binding</keyword>
<dbReference type="RefSeq" id="XP_069231811.1">
    <property type="nucleotide sequence ID" value="XM_069371101.1"/>
</dbReference>
<feature type="domain" description="Plastocyanin-like" evidence="13">
    <location>
        <begin position="78"/>
        <end position="193"/>
    </location>
</feature>
<evidence type="ECO:0000256" key="8">
    <source>
        <dbReference type="ARBA" id="ARBA00023180"/>
    </source>
</evidence>
<dbReference type="GO" id="GO:0046274">
    <property type="term" value="P:lignin catabolic process"/>
    <property type="evidence" value="ECO:0007669"/>
    <property type="project" value="UniProtKB-KW"/>
</dbReference>
<accession>A0AB34KWR4</accession>
<dbReference type="PROSITE" id="PS00080">
    <property type="entry name" value="MULTICOPPER_OXIDASE2"/>
    <property type="match status" value="1"/>
</dbReference>
<dbReference type="CDD" id="cd13854">
    <property type="entry name" value="CuRO_1_MaLCC_like"/>
    <property type="match status" value="1"/>
</dbReference>
<evidence type="ECO:0000259" key="12">
    <source>
        <dbReference type="Pfam" id="PF07731"/>
    </source>
</evidence>
<dbReference type="InterPro" id="IPR002355">
    <property type="entry name" value="Cu_oxidase_Cu_BS"/>
</dbReference>
<keyword evidence="15" id="KW-1185">Reference proteome</keyword>
<evidence type="ECO:0000256" key="2">
    <source>
        <dbReference type="ARBA" id="ARBA00001935"/>
    </source>
</evidence>
<organism evidence="14 15">
    <name type="scientific">Cladosporium halotolerans</name>
    <dbReference type="NCBI Taxonomy" id="1052096"/>
    <lineage>
        <taxon>Eukaryota</taxon>
        <taxon>Fungi</taxon>
        <taxon>Dikarya</taxon>
        <taxon>Ascomycota</taxon>
        <taxon>Pezizomycotina</taxon>
        <taxon>Dothideomycetes</taxon>
        <taxon>Dothideomycetidae</taxon>
        <taxon>Cladosporiales</taxon>
        <taxon>Cladosporiaceae</taxon>
        <taxon>Cladosporium</taxon>
    </lineage>
</organism>
<dbReference type="Pfam" id="PF07731">
    <property type="entry name" value="Cu-oxidase_2"/>
    <property type="match status" value="1"/>
</dbReference>
<feature type="signal peptide" evidence="10">
    <location>
        <begin position="1"/>
        <end position="20"/>
    </location>
</feature>
<dbReference type="GeneID" id="96003939"/>
<dbReference type="PANTHER" id="PTHR11709">
    <property type="entry name" value="MULTI-COPPER OXIDASE"/>
    <property type="match status" value="1"/>
</dbReference>
<dbReference type="SUPFAM" id="SSF49503">
    <property type="entry name" value="Cupredoxins"/>
    <property type="match status" value="3"/>
</dbReference>
<sequence length="581" mass="64580">MRFSHFAGQCLLALSSLASASVVPAVPEHTLQERQTKDSACTNGPFSRACWKNGFSIATDFDLKYPTTGKTVTYDLTITNSTCNPDGNGERLCLKVNNQYPGPTIRAEWGDQVVVNVHNKMQDNGTSIHWHGVRQHNSVGSDGVNGITECPLAPGDSKTYRFQATQFGTSWYHAHFSSQYGDGVVGPMVFDGPASANYDIDLGPYMLNDWYYQTAFQIDAITLQNLQNRGPPPSGDNILINGTNQNAKGGGSYNKVTIKKGKKYRLRLINISVDNNIRVSLDNHMMQVMTSDFIPIKPYYTEWLLIAIGQRYDVVINANQTAGNYWFRANVATDCLSANKNNARAIWSYDTITAGTPTSNSYTQPSVCTEPTNLAPYWKQPVPTGSFANKPMNVNFTRAKLYENGDTLTVWAINTSSINVAWENPTISYLMDGNTSYPNKLNVVPTVNEGAWNYWLIQAVQGLAPVPHPMHLHGHDYFVIGQGRGVYDPSTAVLNWNTPPRRDTATLPGGGWLAIAFPSNNPGTWLLHCHIAWHISEGLGMQFLEMPDKITYPPTEEYQRTCTNWNNYAKNAFYKKHDSGL</sequence>
<dbReference type="FunFam" id="2.60.40.420:FF:000021">
    <property type="entry name" value="Extracellular dihydrogeodin oxidase/laccase"/>
    <property type="match status" value="1"/>
</dbReference>
<dbReference type="Proteomes" id="UP000803884">
    <property type="component" value="Unassembled WGS sequence"/>
</dbReference>
<evidence type="ECO:0000256" key="6">
    <source>
        <dbReference type="ARBA" id="ARBA00023002"/>
    </source>
</evidence>
<dbReference type="CDD" id="cd13901">
    <property type="entry name" value="CuRO_3_MaLCC_like"/>
    <property type="match status" value="1"/>
</dbReference>
<keyword evidence="10" id="KW-0732">Signal</keyword>
<feature type="chain" id="PRO_5044248334" description="laccase" evidence="10">
    <location>
        <begin position="21"/>
        <end position="581"/>
    </location>
</feature>
<dbReference type="InterPro" id="IPR045087">
    <property type="entry name" value="Cu-oxidase_fam"/>
</dbReference>